<dbReference type="VGNC" id="VGNC:84088">
    <property type="gene designation" value="RYBP"/>
</dbReference>
<feature type="compositionally biased region" description="Low complexity" evidence="9">
    <location>
        <begin position="411"/>
        <end position="422"/>
    </location>
</feature>
<keyword evidence="5" id="KW-0805">Transcription regulation</keyword>
<feature type="compositionally biased region" description="Pro residues" evidence="9">
    <location>
        <begin position="363"/>
        <end position="377"/>
    </location>
</feature>
<feature type="compositionally biased region" description="Basic and acidic residues" evidence="9">
    <location>
        <begin position="603"/>
        <end position="625"/>
    </location>
</feature>
<dbReference type="GeneTree" id="ENSGT00390000013995"/>
<feature type="compositionally biased region" description="Low complexity" evidence="9">
    <location>
        <begin position="706"/>
        <end position="731"/>
    </location>
</feature>
<dbReference type="InParanoid" id="A0A1D5R743"/>
<feature type="region of interest" description="Disordered" evidence="9">
    <location>
        <begin position="131"/>
        <end position="206"/>
    </location>
</feature>
<keyword evidence="6" id="KW-0804">Transcription</keyword>
<dbReference type="Proteomes" id="UP000006718">
    <property type="component" value="Chromosome 2"/>
</dbReference>
<dbReference type="InterPro" id="IPR033774">
    <property type="entry name" value="YAF2_RYBP"/>
</dbReference>
<dbReference type="Bgee" id="ENSMMUG00000042444">
    <property type="expression patterns" value="Expressed in spermatid and 22 other cell types or tissues"/>
</dbReference>
<dbReference type="GO" id="GO:0045893">
    <property type="term" value="P:positive regulation of DNA-templated transcription"/>
    <property type="evidence" value="ECO:0007669"/>
    <property type="project" value="InterPro"/>
</dbReference>
<evidence type="ECO:0000313" key="11">
    <source>
        <dbReference type="Ensembl" id="ENSMMUP00000056131.2"/>
    </source>
</evidence>
<dbReference type="VEuPathDB" id="HostDB:ENSMMUG00000042444"/>
<feature type="compositionally biased region" description="Low complexity" evidence="9">
    <location>
        <begin position="221"/>
        <end position="237"/>
    </location>
</feature>
<dbReference type="OMA" id="RANCVEL"/>
<feature type="compositionally biased region" description="Pro residues" evidence="9">
    <location>
        <begin position="423"/>
        <end position="442"/>
    </location>
</feature>
<sequence>VWPGAFSYATPFLHSSLPRQGPDREGGFGLASRPEAGTSEEANTKLRVAEEQKGAGESGPKEDLVGPQGTASLEALRAVRLLQAPAARANCVELLPRGGFGAGVPATASRGGCARPEASCQLPGAATCAPPGLHAPPRRAAGPPTGTRAPSAHTLPGTHTDGPAHVRHAPPSPAPRLRPRGAGRRPPIGRTARDARRPAPPLVSHSAEAALAGTSLVRRLAAAAAAAAGARAPAAEGGRAGAGEGGGPVRDDSPDGVSPPSGAGFGLGGAGVQPIHDHGRQEEPDQVPAPSGGGGRGGRAGGGRGPATTRPRSHPGRGEALLRWRSGGGGRRRAVAAAAGGGVAPARGRRPCAPQPWRLLLSRPPPPSPPPPPPPLLPDKGRFNQVGREGGRELGRGEGRSRPTPRRRPRAAPARPLQIRPAAPLPAPPAPRSSPQVRPLPAPAAALPGAPPPPPGVQGYPAWARGLQGASGGAPFPSSLPLPVPGKGGWVVSRAKFPALDSCEITTAHPRLCFAVSPPFSCSLPLPSLSPHSPLLRRPKRQAKPAADEGFWDCSVCTFRNSAEAFKCSICDVRKGTSTRKPRINSQLVAQQVAQQYATPPPPKKEKKEKVEKQDKEKPEKDKEISPSVTKKNTNKKTKPKSDILKDPPSEANSIQSANATTKTSETNHTSRPRLKNVDRSTAQQLAVTVGNVTVIITDFKEKTRSSSTSSSTVTSSAGSEQQNQSSSGSESTDKGSSRSSTPKGDMSAVNDESF</sequence>
<feature type="domain" description="RanBP2-type" evidence="10">
    <location>
        <begin position="548"/>
        <end position="577"/>
    </location>
</feature>
<feature type="compositionally biased region" description="Gly residues" evidence="9">
    <location>
        <begin position="291"/>
        <end position="305"/>
    </location>
</feature>
<reference evidence="11" key="2">
    <citation type="submission" date="2019-01" db="EMBL/GenBank/DDBJ databases">
        <authorList>
            <person name="Graves T."/>
            <person name="Eichler E.E."/>
            <person name="Wilson R.K."/>
        </authorList>
    </citation>
    <scope>NUCLEOTIDE SEQUENCE [LARGE SCALE GENOMIC DNA]</scope>
    <source>
        <strain evidence="11">17573</strain>
    </source>
</reference>
<dbReference type="STRING" id="9544.ENSMMUP00000056131"/>
<dbReference type="GO" id="GO:0005634">
    <property type="term" value="C:nucleus"/>
    <property type="evidence" value="ECO:0007669"/>
    <property type="project" value="UniProtKB-SubCell"/>
</dbReference>
<evidence type="ECO:0000256" key="5">
    <source>
        <dbReference type="ARBA" id="ARBA00023015"/>
    </source>
</evidence>
<dbReference type="InterPro" id="IPR001876">
    <property type="entry name" value="Znf_RanBP2"/>
</dbReference>
<dbReference type="FunFam" id="4.10.1060.10:FF:000009">
    <property type="entry name" value="YY1 associated factor 2"/>
    <property type="match status" value="1"/>
</dbReference>
<feature type="region of interest" description="Disordered" evidence="9">
    <location>
        <begin position="699"/>
        <end position="755"/>
    </location>
</feature>
<accession>A0A1D5R743</accession>
<evidence type="ECO:0000256" key="1">
    <source>
        <dbReference type="ARBA" id="ARBA00004123"/>
    </source>
</evidence>
<dbReference type="PROSITE" id="PS01358">
    <property type="entry name" value="ZF_RANBP2_1"/>
    <property type="match status" value="1"/>
</dbReference>
<dbReference type="PROSITE" id="PS50199">
    <property type="entry name" value="ZF_RANBP2_2"/>
    <property type="match status" value="1"/>
</dbReference>
<feature type="compositionally biased region" description="Basic and acidic residues" evidence="9">
    <location>
        <begin position="389"/>
        <end position="401"/>
    </location>
</feature>
<dbReference type="Pfam" id="PF00641">
    <property type="entry name" value="Zn_ribbon_RanBP"/>
    <property type="match status" value="1"/>
</dbReference>
<proteinExistence type="predicted"/>
<feature type="compositionally biased region" description="Low complexity" evidence="9">
    <location>
        <begin position="138"/>
        <end position="152"/>
    </location>
</feature>
<keyword evidence="2" id="KW-0479">Metal-binding</keyword>
<dbReference type="Pfam" id="PF17219">
    <property type="entry name" value="YAF2_RYBP"/>
    <property type="match status" value="1"/>
</dbReference>
<dbReference type="PANTHER" id="PTHR12920:SF3">
    <property type="entry name" value="RING1 AND YY1-BINDING PROTEIN"/>
    <property type="match status" value="1"/>
</dbReference>
<keyword evidence="3 8" id="KW-0863">Zinc-finger</keyword>
<dbReference type="AlphaFoldDB" id="A0A1D5R743"/>
<feature type="compositionally biased region" description="Gly residues" evidence="9">
    <location>
        <begin position="238"/>
        <end position="248"/>
    </location>
</feature>
<dbReference type="InterPro" id="IPR036443">
    <property type="entry name" value="Znf_RanBP2_sf"/>
</dbReference>
<evidence type="ECO:0000256" key="8">
    <source>
        <dbReference type="PROSITE-ProRule" id="PRU00322"/>
    </source>
</evidence>
<protein>
    <submittedName>
        <fullName evidence="11">RING1 and YY1 binding protein</fullName>
    </submittedName>
</protein>
<name>A0A1D5R743_MACMU</name>
<organism evidence="11 12">
    <name type="scientific">Macaca mulatta</name>
    <name type="common">Rhesus macaque</name>
    <dbReference type="NCBI Taxonomy" id="9544"/>
    <lineage>
        <taxon>Eukaryota</taxon>
        <taxon>Metazoa</taxon>
        <taxon>Chordata</taxon>
        <taxon>Craniata</taxon>
        <taxon>Vertebrata</taxon>
        <taxon>Euteleostomi</taxon>
        <taxon>Mammalia</taxon>
        <taxon>Eutheria</taxon>
        <taxon>Euarchontoglires</taxon>
        <taxon>Primates</taxon>
        <taxon>Haplorrhini</taxon>
        <taxon>Catarrhini</taxon>
        <taxon>Cercopithecidae</taxon>
        <taxon>Cercopithecinae</taxon>
        <taxon>Macaca</taxon>
    </lineage>
</organism>
<feature type="compositionally biased region" description="Basic and acidic residues" evidence="9">
    <location>
        <begin position="42"/>
        <end position="64"/>
    </location>
</feature>
<keyword evidence="7" id="KW-0539">Nucleus</keyword>
<dbReference type="SMART" id="SM00547">
    <property type="entry name" value="ZnF_RBZ"/>
    <property type="match status" value="1"/>
</dbReference>
<feature type="compositionally biased region" description="Polar residues" evidence="9">
    <location>
        <begin position="651"/>
        <end position="670"/>
    </location>
</feature>
<dbReference type="Gene3D" id="4.10.1060.10">
    <property type="entry name" value="Zinc finger, RanBP2-type"/>
    <property type="match status" value="1"/>
</dbReference>
<comment type="subcellular location">
    <subcellularLocation>
        <location evidence="1">Nucleus</location>
    </subcellularLocation>
</comment>
<feature type="compositionally biased region" description="Basic and acidic residues" evidence="9">
    <location>
        <begin position="640"/>
        <end position="649"/>
    </location>
</feature>
<evidence type="ECO:0000313" key="13">
    <source>
        <dbReference type="VGNC" id="VGNC:84088"/>
    </source>
</evidence>
<feature type="region of interest" description="Disordered" evidence="9">
    <location>
        <begin position="1"/>
        <end position="69"/>
    </location>
</feature>
<dbReference type="Ensembl" id="ENSMMUT00000071358.2">
    <property type="protein sequence ID" value="ENSMMUP00000056131.2"/>
    <property type="gene ID" value="ENSMMUG00000042444.2"/>
</dbReference>
<dbReference type="SMR" id="A0A1D5R743"/>
<evidence type="ECO:0000256" key="6">
    <source>
        <dbReference type="ARBA" id="ARBA00023163"/>
    </source>
</evidence>
<evidence type="ECO:0000259" key="10">
    <source>
        <dbReference type="PROSITE" id="PS50199"/>
    </source>
</evidence>
<dbReference type="PANTHER" id="PTHR12920">
    <property type="entry name" value="RYBP AND YAF2-RELATED"/>
    <property type="match status" value="1"/>
</dbReference>
<gene>
    <name evidence="11 13" type="primary">RYBP</name>
</gene>
<keyword evidence="12" id="KW-1185">Reference proteome</keyword>
<evidence type="ECO:0000313" key="12">
    <source>
        <dbReference type="Proteomes" id="UP000006718"/>
    </source>
</evidence>
<feature type="region of interest" description="Disordered" evidence="9">
    <location>
        <begin position="592"/>
        <end position="683"/>
    </location>
</feature>
<reference evidence="12" key="1">
    <citation type="journal article" date="2007" name="Science">
        <title>Evolutionary and biomedical insights from the rhesus macaque genome.</title>
        <authorList>
            <person name="Gibbs R.A."/>
            <person name="Rogers J."/>
            <person name="Katze M.G."/>
            <person name="Bumgarner R."/>
            <person name="Weinstock G.M."/>
            <person name="Mardis E.R."/>
            <person name="Remington K.A."/>
            <person name="Strausberg R.L."/>
            <person name="Venter J.C."/>
            <person name="Wilson R.K."/>
            <person name="Batzer M.A."/>
            <person name="Bustamante C.D."/>
            <person name="Eichler E.E."/>
            <person name="Hahn M.W."/>
            <person name="Hardison R.C."/>
            <person name="Makova K.D."/>
            <person name="Miller W."/>
            <person name="Milosavljevic A."/>
            <person name="Palermo R.E."/>
            <person name="Siepel A."/>
            <person name="Sikela J.M."/>
            <person name="Attaway T."/>
            <person name="Bell S."/>
            <person name="Bernard K.E."/>
            <person name="Buhay C.J."/>
            <person name="Chandrabose M.N."/>
            <person name="Dao M."/>
            <person name="Davis C."/>
            <person name="Delehaunty K.D."/>
            <person name="Ding Y."/>
            <person name="Dinh H.H."/>
            <person name="Dugan-Rocha S."/>
            <person name="Fulton L.A."/>
            <person name="Gabisi R.A."/>
            <person name="Garner T.T."/>
            <person name="Godfrey J."/>
            <person name="Hawes A.C."/>
            <person name="Hernandez J."/>
            <person name="Hines S."/>
            <person name="Holder M."/>
            <person name="Hume J."/>
            <person name="Jhangiani S.N."/>
            <person name="Joshi V."/>
            <person name="Khan Z.M."/>
            <person name="Kirkness E.F."/>
            <person name="Cree A."/>
            <person name="Fowler R.G."/>
            <person name="Lee S."/>
            <person name="Lewis L.R."/>
            <person name="Li Z."/>
            <person name="Liu Y.-S."/>
            <person name="Moore S.M."/>
            <person name="Muzny D."/>
            <person name="Nazareth L.V."/>
            <person name="Ngo D.N."/>
            <person name="Okwuonu G.O."/>
            <person name="Pai G."/>
            <person name="Parker D."/>
            <person name="Paul H.A."/>
            <person name="Pfannkoch C."/>
            <person name="Pohl C.S."/>
            <person name="Rogers Y.-H.C."/>
            <person name="Ruiz S.J."/>
            <person name="Sabo A."/>
            <person name="Santibanez J."/>
            <person name="Schneider B.W."/>
            <person name="Smith S.M."/>
            <person name="Sodergren E."/>
            <person name="Svatek A.F."/>
            <person name="Utterback T.R."/>
            <person name="Vattathil S."/>
            <person name="Warren W."/>
            <person name="White C.S."/>
            <person name="Chinwalla A.T."/>
            <person name="Feng Y."/>
            <person name="Halpern A.L."/>
            <person name="Hillier L.W."/>
            <person name="Huang X."/>
            <person name="Minx P."/>
            <person name="Nelson J.O."/>
            <person name="Pepin K.H."/>
            <person name="Qin X."/>
            <person name="Sutton G.G."/>
            <person name="Venter E."/>
            <person name="Walenz B.P."/>
            <person name="Wallis J.W."/>
            <person name="Worley K.C."/>
            <person name="Yang S.-P."/>
            <person name="Jones S.M."/>
            <person name="Marra M.A."/>
            <person name="Rocchi M."/>
            <person name="Schein J.E."/>
            <person name="Baertsch R."/>
            <person name="Clarke L."/>
            <person name="Csuros M."/>
            <person name="Glasscock J."/>
            <person name="Harris R.A."/>
            <person name="Havlak P."/>
            <person name="Jackson A.R."/>
            <person name="Jiang H."/>
            <person name="Liu Y."/>
            <person name="Messina D.N."/>
            <person name="Shen Y."/>
            <person name="Song H.X.-Z."/>
            <person name="Wylie T."/>
            <person name="Zhang L."/>
            <person name="Birney E."/>
            <person name="Han K."/>
            <person name="Konkel M.K."/>
            <person name="Lee J."/>
            <person name="Smit A.F.A."/>
            <person name="Ullmer B."/>
            <person name="Wang H."/>
            <person name="Xing J."/>
            <person name="Burhans R."/>
            <person name="Cheng Z."/>
            <person name="Karro J.E."/>
            <person name="Ma J."/>
            <person name="Raney B."/>
            <person name="She X."/>
            <person name="Cox M.J."/>
            <person name="Demuth J.P."/>
            <person name="Dumas L.J."/>
            <person name="Han S.-G."/>
            <person name="Hopkins J."/>
            <person name="Karimpour-Fard A."/>
            <person name="Kim Y.H."/>
            <person name="Pollack J.R."/>
            <person name="Vinar T."/>
            <person name="Addo-Quaye C."/>
            <person name="Degenhardt J."/>
            <person name="Denby A."/>
            <person name="Hubisz M.J."/>
            <person name="Indap A."/>
            <person name="Kosiol C."/>
            <person name="Lahn B.T."/>
            <person name="Lawson H.A."/>
            <person name="Marklein A."/>
            <person name="Nielsen R."/>
            <person name="Vallender E.J."/>
            <person name="Clark A.G."/>
            <person name="Ferguson B."/>
            <person name="Hernandez R.D."/>
            <person name="Hirani K."/>
            <person name="Kehrer-Sawatzki H."/>
            <person name="Kolb J."/>
            <person name="Patil S."/>
            <person name="Pu L.-L."/>
            <person name="Ren Y."/>
            <person name="Smith D.G."/>
            <person name="Wheeler D.A."/>
            <person name="Schenck I."/>
            <person name="Ball E.V."/>
            <person name="Chen R."/>
            <person name="Cooper D.N."/>
            <person name="Giardine B."/>
            <person name="Hsu F."/>
            <person name="Kent W.J."/>
            <person name="Lesk A."/>
            <person name="Nelson D.L."/>
            <person name="O'brien W.E."/>
            <person name="Pruefer K."/>
            <person name="Stenson P.D."/>
            <person name="Wallace J.C."/>
            <person name="Ke H."/>
            <person name="Liu X.-M."/>
            <person name="Wang P."/>
            <person name="Xiang A.P."/>
            <person name="Yang F."/>
            <person name="Barber G.P."/>
            <person name="Haussler D."/>
            <person name="Karolchik D."/>
            <person name="Kern A.D."/>
            <person name="Kuhn R.M."/>
            <person name="Smith K.E."/>
            <person name="Zwieg A.S."/>
        </authorList>
    </citation>
    <scope>NUCLEOTIDE SEQUENCE [LARGE SCALE GENOMIC DNA]</scope>
    <source>
        <strain evidence="12">17573</strain>
    </source>
</reference>
<evidence type="ECO:0000256" key="7">
    <source>
        <dbReference type="ARBA" id="ARBA00023242"/>
    </source>
</evidence>
<reference evidence="11" key="3">
    <citation type="submission" date="2025-08" db="UniProtKB">
        <authorList>
            <consortium name="Ensembl"/>
        </authorList>
    </citation>
    <scope>IDENTIFICATION</scope>
    <source>
        <strain evidence="11">17573</strain>
    </source>
</reference>
<evidence type="ECO:0000256" key="2">
    <source>
        <dbReference type="ARBA" id="ARBA00022723"/>
    </source>
</evidence>
<dbReference type="GO" id="GO:0008270">
    <property type="term" value="F:zinc ion binding"/>
    <property type="evidence" value="ECO:0007669"/>
    <property type="project" value="UniProtKB-KW"/>
</dbReference>
<dbReference type="ExpressionAtlas" id="A0A1D5R743">
    <property type="expression patterns" value="baseline"/>
</dbReference>
<evidence type="ECO:0000256" key="9">
    <source>
        <dbReference type="SAM" id="MobiDB-lite"/>
    </source>
</evidence>
<evidence type="ECO:0000256" key="3">
    <source>
        <dbReference type="ARBA" id="ARBA00022771"/>
    </source>
</evidence>
<evidence type="ECO:0000256" key="4">
    <source>
        <dbReference type="ARBA" id="ARBA00022833"/>
    </source>
</evidence>
<keyword evidence="4" id="KW-0862">Zinc</keyword>
<dbReference type="SUPFAM" id="SSF90209">
    <property type="entry name" value="Ran binding protein zinc finger-like"/>
    <property type="match status" value="1"/>
</dbReference>
<dbReference type="InterPro" id="IPR039958">
    <property type="entry name" value="RYBP/YAF2"/>
</dbReference>
<reference evidence="11" key="4">
    <citation type="submission" date="2025-09" db="UniProtKB">
        <authorList>
            <consortium name="Ensembl"/>
        </authorList>
    </citation>
    <scope>IDENTIFICATION</scope>
    <source>
        <strain evidence="11">17573</strain>
    </source>
</reference>
<feature type="region of interest" description="Disordered" evidence="9">
    <location>
        <begin position="220"/>
        <end position="464"/>
    </location>
</feature>